<feature type="transmembrane region" description="Helical" evidence="1">
    <location>
        <begin position="86"/>
        <end position="103"/>
    </location>
</feature>
<dbReference type="VEuPathDB" id="FungiDB:I7I51_04767"/>
<dbReference type="PANTHER" id="PTHR18640:SF5">
    <property type="entry name" value="SODIUM_BILE ACID COTRANSPORTER 7"/>
    <property type="match status" value="1"/>
</dbReference>
<dbReference type="AlphaFoldDB" id="A0A8A1M1V3"/>
<feature type="transmembrane region" description="Helical" evidence="1">
    <location>
        <begin position="115"/>
        <end position="135"/>
    </location>
</feature>
<keyword evidence="1" id="KW-1133">Transmembrane helix</keyword>
<dbReference type="GO" id="GO:0005886">
    <property type="term" value="C:plasma membrane"/>
    <property type="evidence" value="ECO:0007669"/>
    <property type="project" value="TreeGrafter"/>
</dbReference>
<evidence type="ECO:0000313" key="3">
    <source>
        <dbReference type="Proteomes" id="UP000663671"/>
    </source>
</evidence>
<accession>A0A8A1M1V3</accession>
<dbReference type="Pfam" id="PF13593">
    <property type="entry name" value="SBF_like"/>
    <property type="match status" value="1"/>
</dbReference>
<dbReference type="PANTHER" id="PTHR18640">
    <property type="entry name" value="SOLUTE CARRIER FAMILY 10 MEMBER 7"/>
    <property type="match status" value="1"/>
</dbReference>
<organism evidence="2 3">
    <name type="scientific">Ajellomyces capsulatus</name>
    <name type="common">Darling's disease fungus</name>
    <name type="synonym">Histoplasma capsulatum</name>
    <dbReference type="NCBI Taxonomy" id="5037"/>
    <lineage>
        <taxon>Eukaryota</taxon>
        <taxon>Fungi</taxon>
        <taxon>Dikarya</taxon>
        <taxon>Ascomycota</taxon>
        <taxon>Pezizomycotina</taxon>
        <taxon>Eurotiomycetes</taxon>
        <taxon>Eurotiomycetidae</taxon>
        <taxon>Onygenales</taxon>
        <taxon>Ajellomycetaceae</taxon>
        <taxon>Histoplasma</taxon>
    </lineage>
</organism>
<keyword evidence="1" id="KW-0812">Transmembrane</keyword>
<reference evidence="2" key="1">
    <citation type="submission" date="2021-01" db="EMBL/GenBank/DDBJ databases">
        <title>Chromosome-level genome assembly of a human fungal pathogen reveals clustering of transcriptionally co-regulated genes.</title>
        <authorList>
            <person name="Voorhies M."/>
            <person name="Cohen S."/>
            <person name="Shea T.P."/>
            <person name="Petrus S."/>
            <person name="Munoz J.F."/>
            <person name="Poplawski S."/>
            <person name="Goldman W.E."/>
            <person name="Michael T."/>
            <person name="Cuomo C.A."/>
            <person name="Sil A."/>
            <person name="Beyhan S."/>
        </authorList>
    </citation>
    <scope>NUCLEOTIDE SEQUENCE</scope>
    <source>
        <strain evidence="2">WU24</strain>
    </source>
</reference>
<gene>
    <name evidence="2" type="ORF">I7I51_04767</name>
</gene>
<dbReference type="Gene3D" id="1.20.1530.20">
    <property type="match status" value="1"/>
</dbReference>
<sequence>MGPPMHFSPTPPGEEKNSLCTTIFKICSPPVAPDRLRYWLCPRILLSGDYFPEVGKHGGITRSEYTILDKLLQHLLNFRLHLKTQGISFLVIPAIMTGLVRLVDTTDHAEKIDRHVLAGYIILACLPTTIVSNVVMTRAAGGDEAAALVDVGREQGCERGDLSVSTGAGGTSEDMQETLHDCADVIENVVERGEKVVGTFTEIG</sequence>
<dbReference type="Proteomes" id="UP000663671">
    <property type="component" value="Chromosome 4"/>
</dbReference>
<dbReference type="InterPro" id="IPR038770">
    <property type="entry name" value="Na+/solute_symporter_sf"/>
</dbReference>
<proteinExistence type="predicted"/>
<dbReference type="OrthoDB" id="188035at2759"/>
<evidence type="ECO:0000256" key="1">
    <source>
        <dbReference type="SAM" id="Phobius"/>
    </source>
</evidence>
<evidence type="ECO:0000313" key="2">
    <source>
        <dbReference type="EMBL" id="QSS59971.1"/>
    </source>
</evidence>
<name>A0A8A1M1V3_AJECA</name>
<protein>
    <submittedName>
        <fullName evidence="2">Uncharacterized protein</fullName>
    </submittedName>
</protein>
<dbReference type="InterPro" id="IPR016833">
    <property type="entry name" value="Put_Na-Bile_cotransptr"/>
</dbReference>
<keyword evidence="1" id="KW-0472">Membrane</keyword>
<dbReference type="EMBL" id="CP069110">
    <property type="protein sequence ID" value="QSS59971.1"/>
    <property type="molecule type" value="Genomic_DNA"/>
</dbReference>